<keyword evidence="3" id="KW-1185">Reference proteome</keyword>
<dbReference type="GO" id="GO:0031146">
    <property type="term" value="P:SCF-dependent proteasomal ubiquitin-dependent protein catabolic process"/>
    <property type="evidence" value="ECO:0007669"/>
    <property type="project" value="TreeGrafter"/>
</dbReference>
<dbReference type="Gene3D" id="3.80.10.10">
    <property type="entry name" value="Ribonuclease Inhibitor"/>
    <property type="match status" value="2"/>
</dbReference>
<dbReference type="EMBL" id="JAXCGZ010005705">
    <property type="protein sequence ID" value="KAK7081094.1"/>
    <property type="molecule type" value="Genomic_DNA"/>
</dbReference>
<comment type="caution">
    <text evidence="2">The sequence shown here is derived from an EMBL/GenBank/DDBJ whole genome shotgun (WGS) entry which is preliminary data.</text>
</comment>
<evidence type="ECO:0000313" key="2">
    <source>
        <dbReference type="EMBL" id="KAK7081094.1"/>
    </source>
</evidence>
<feature type="domain" description="F-box/LRR-repeat protein 15-like leucin rich repeat" evidence="1">
    <location>
        <begin position="119"/>
        <end position="238"/>
    </location>
</feature>
<dbReference type="InterPro" id="IPR057207">
    <property type="entry name" value="FBXL15_LRR"/>
</dbReference>
<dbReference type="PANTHER" id="PTHR13318:SF261">
    <property type="entry name" value="F-BOX DOMAIN-CONTAINING PROTEIN"/>
    <property type="match status" value="1"/>
</dbReference>
<organism evidence="2 3">
    <name type="scientific">Halocaridina rubra</name>
    <name type="common">Hawaiian red shrimp</name>
    <dbReference type="NCBI Taxonomy" id="373956"/>
    <lineage>
        <taxon>Eukaryota</taxon>
        <taxon>Metazoa</taxon>
        <taxon>Ecdysozoa</taxon>
        <taxon>Arthropoda</taxon>
        <taxon>Crustacea</taxon>
        <taxon>Multicrustacea</taxon>
        <taxon>Malacostraca</taxon>
        <taxon>Eumalacostraca</taxon>
        <taxon>Eucarida</taxon>
        <taxon>Decapoda</taxon>
        <taxon>Pleocyemata</taxon>
        <taxon>Caridea</taxon>
        <taxon>Atyoidea</taxon>
        <taxon>Atyidae</taxon>
        <taxon>Halocaridina</taxon>
    </lineage>
</organism>
<dbReference type="Proteomes" id="UP001381693">
    <property type="component" value="Unassembled WGS sequence"/>
</dbReference>
<name>A0AAN8XMU2_HALRR</name>
<protein>
    <recommendedName>
        <fullName evidence="1">F-box/LRR-repeat protein 15-like leucin rich repeat domain-containing protein</fullName>
    </recommendedName>
</protein>
<dbReference type="SMART" id="SM00367">
    <property type="entry name" value="LRR_CC"/>
    <property type="match status" value="7"/>
</dbReference>
<evidence type="ECO:0000313" key="3">
    <source>
        <dbReference type="Proteomes" id="UP001381693"/>
    </source>
</evidence>
<dbReference type="AlphaFoldDB" id="A0AAN8XMU2"/>
<dbReference type="Pfam" id="PF25372">
    <property type="entry name" value="DUF7885"/>
    <property type="match status" value="1"/>
</dbReference>
<dbReference type="InterPro" id="IPR032675">
    <property type="entry name" value="LRR_dom_sf"/>
</dbReference>
<reference evidence="2 3" key="1">
    <citation type="submission" date="2023-11" db="EMBL/GenBank/DDBJ databases">
        <title>Halocaridina rubra genome assembly.</title>
        <authorList>
            <person name="Smith C."/>
        </authorList>
    </citation>
    <scope>NUCLEOTIDE SEQUENCE [LARGE SCALE GENOMIC DNA]</scope>
    <source>
        <strain evidence="2">EP-1</strain>
        <tissue evidence="2">Whole</tissue>
    </source>
</reference>
<gene>
    <name evidence="2" type="ORF">SK128_003682</name>
</gene>
<accession>A0AAN8XMU2</accession>
<dbReference type="InterPro" id="IPR006553">
    <property type="entry name" value="Leu-rich_rpt_Cys-con_subtyp"/>
</dbReference>
<evidence type="ECO:0000259" key="1">
    <source>
        <dbReference type="Pfam" id="PF25372"/>
    </source>
</evidence>
<dbReference type="CDD" id="cd22126">
    <property type="entry name" value="F-box_FBXL15"/>
    <property type="match status" value="1"/>
</dbReference>
<proteinExistence type="predicted"/>
<sequence>MTSLQLTDLPWEDVIFRQIFPYLSVVDLCRLRRVCHGFLQLQTHYMASCTTLDMSTYIMPEEAFQRITLPCRNLRWFSVQGSFGRTDESLIPIFKNNPNLLHVNLNMCQNLSGAALQTLVVHCKKLKSLHLADCPWFSRGGWQVITLHLKNLEYINANSCWDVDDDTFRQFFSKFREIKTLHLCKVESVSDVTLYYLAKYCVDLEYLDVSFCWRITDNGIKQVVEYCKKLRFLDLEGCRDLSQSYVISLYTQKNIQVNSQYTLQFMVNNRRRMINCMGINLQI</sequence>
<dbReference type="GO" id="GO:0019005">
    <property type="term" value="C:SCF ubiquitin ligase complex"/>
    <property type="evidence" value="ECO:0007669"/>
    <property type="project" value="TreeGrafter"/>
</dbReference>
<dbReference type="PANTHER" id="PTHR13318">
    <property type="entry name" value="PARTNER OF PAIRED, ISOFORM B-RELATED"/>
    <property type="match status" value="1"/>
</dbReference>
<dbReference type="SUPFAM" id="SSF52047">
    <property type="entry name" value="RNI-like"/>
    <property type="match status" value="1"/>
</dbReference>